<sequence>GAQTDNTKPGKKYPERAYFYWVTREQDSFEWFKGVMDDIAEFDKNKMIEMHNYLTSVYEEGDARSALIGMVQKIQQAKNGVDIVSESRITTHFARPNWRKVFSQMANTHQSARI</sequence>
<dbReference type="InterPro" id="IPR013121">
    <property type="entry name" value="Fe_red_NAD-bd_6"/>
</dbReference>
<feature type="domain" description="Ferric reductase NAD binding" evidence="2">
    <location>
        <begin position="13"/>
        <end position="114"/>
    </location>
</feature>
<dbReference type="Gene3D" id="3.40.50.80">
    <property type="entry name" value="Nucleotide-binding domain of ferredoxin-NADP reductase (FNR) module"/>
    <property type="match status" value="1"/>
</dbReference>
<comment type="caution">
    <text evidence="3">The sequence shown here is derived from an EMBL/GenBank/DDBJ whole genome shotgun (WGS) entry which is preliminary data.</text>
</comment>
<name>A0A1R3KVG1_COCAP</name>
<dbReference type="InterPro" id="IPR039261">
    <property type="entry name" value="FNR_nucleotide-bd"/>
</dbReference>
<feature type="non-terminal residue" evidence="3">
    <location>
        <position position="1"/>
    </location>
</feature>
<feature type="non-terminal residue" evidence="3">
    <location>
        <position position="114"/>
    </location>
</feature>
<evidence type="ECO:0000259" key="2">
    <source>
        <dbReference type="Pfam" id="PF08030"/>
    </source>
</evidence>
<keyword evidence="1" id="KW-0560">Oxidoreductase</keyword>
<dbReference type="Pfam" id="PF08030">
    <property type="entry name" value="NAD_binding_6"/>
    <property type="match status" value="1"/>
</dbReference>
<dbReference type="InterPro" id="IPR050369">
    <property type="entry name" value="RBOH/FRE"/>
</dbReference>
<evidence type="ECO:0000313" key="4">
    <source>
        <dbReference type="Proteomes" id="UP000188268"/>
    </source>
</evidence>
<organism evidence="3 4">
    <name type="scientific">Corchorus capsularis</name>
    <name type="common">Jute</name>
    <dbReference type="NCBI Taxonomy" id="210143"/>
    <lineage>
        <taxon>Eukaryota</taxon>
        <taxon>Viridiplantae</taxon>
        <taxon>Streptophyta</taxon>
        <taxon>Embryophyta</taxon>
        <taxon>Tracheophyta</taxon>
        <taxon>Spermatophyta</taxon>
        <taxon>Magnoliopsida</taxon>
        <taxon>eudicotyledons</taxon>
        <taxon>Gunneridae</taxon>
        <taxon>Pentapetalae</taxon>
        <taxon>rosids</taxon>
        <taxon>malvids</taxon>
        <taxon>Malvales</taxon>
        <taxon>Malvaceae</taxon>
        <taxon>Grewioideae</taxon>
        <taxon>Apeibeae</taxon>
        <taxon>Corchorus</taxon>
    </lineage>
</organism>
<dbReference type="Gramene" id="OMP11046">
    <property type="protein sequence ID" value="OMP11046"/>
    <property type="gene ID" value="CCACVL1_00704"/>
</dbReference>
<dbReference type="OMA" id="MANTHQS"/>
<dbReference type="GO" id="GO:0016174">
    <property type="term" value="F:NAD(P)H oxidase H2O2-forming activity"/>
    <property type="evidence" value="ECO:0007669"/>
    <property type="project" value="TreeGrafter"/>
</dbReference>
<reference evidence="3 4" key="1">
    <citation type="submission" date="2013-09" db="EMBL/GenBank/DDBJ databases">
        <title>Corchorus capsularis genome sequencing.</title>
        <authorList>
            <person name="Alam M."/>
            <person name="Haque M.S."/>
            <person name="Islam M.S."/>
            <person name="Emdad E.M."/>
            <person name="Islam M.M."/>
            <person name="Ahmed B."/>
            <person name="Halim A."/>
            <person name="Hossen Q.M.M."/>
            <person name="Hossain M.Z."/>
            <person name="Ahmed R."/>
            <person name="Khan M.M."/>
            <person name="Islam R."/>
            <person name="Rashid M.M."/>
            <person name="Khan S.A."/>
            <person name="Rahman M.S."/>
            <person name="Alam M."/>
        </authorList>
    </citation>
    <scope>NUCLEOTIDE SEQUENCE [LARGE SCALE GENOMIC DNA]</scope>
    <source>
        <strain evidence="4">cv. CVL-1</strain>
        <tissue evidence="3">Whole seedling</tissue>
    </source>
</reference>
<dbReference type="OrthoDB" id="167398at2759"/>
<evidence type="ECO:0000256" key="1">
    <source>
        <dbReference type="ARBA" id="ARBA00023002"/>
    </source>
</evidence>
<dbReference type="PANTHER" id="PTHR11972">
    <property type="entry name" value="NADPH OXIDASE"/>
    <property type="match status" value="1"/>
</dbReference>
<protein>
    <submittedName>
        <fullName evidence="3">Ferric reductase, NAD binding protein</fullName>
    </submittedName>
</protein>
<keyword evidence="4" id="KW-1185">Reference proteome</keyword>
<dbReference type="PANTHER" id="PTHR11972:SF54">
    <property type="entry name" value="RESPIRATORY BURST OXIDASE HOMOLOG PROTEIN J-RELATED"/>
    <property type="match status" value="1"/>
</dbReference>
<dbReference type="Proteomes" id="UP000188268">
    <property type="component" value="Unassembled WGS sequence"/>
</dbReference>
<dbReference type="EMBL" id="AWWV01001642">
    <property type="protein sequence ID" value="OMP11046.1"/>
    <property type="molecule type" value="Genomic_DNA"/>
</dbReference>
<gene>
    <name evidence="3" type="ORF">CCACVL1_00704</name>
</gene>
<dbReference type="GO" id="GO:0005886">
    <property type="term" value="C:plasma membrane"/>
    <property type="evidence" value="ECO:0007669"/>
    <property type="project" value="TreeGrafter"/>
</dbReference>
<accession>A0A1R3KVG1</accession>
<evidence type="ECO:0000313" key="3">
    <source>
        <dbReference type="EMBL" id="OMP11046.1"/>
    </source>
</evidence>
<dbReference type="AlphaFoldDB" id="A0A1R3KVG1"/>
<dbReference type="STRING" id="210143.A0A1R3KVG1"/>
<proteinExistence type="predicted"/>